<dbReference type="GO" id="GO:0005634">
    <property type="term" value="C:nucleus"/>
    <property type="evidence" value="ECO:0007669"/>
    <property type="project" value="TreeGrafter"/>
</dbReference>
<evidence type="ECO:0000256" key="2">
    <source>
        <dbReference type="ARBA" id="ARBA00022737"/>
    </source>
</evidence>
<dbReference type="GO" id="GO:0043161">
    <property type="term" value="P:proteasome-mediated ubiquitin-dependent protein catabolic process"/>
    <property type="evidence" value="ECO:0007669"/>
    <property type="project" value="TreeGrafter"/>
</dbReference>
<feature type="repeat" description="WD" evidence="3">
    <location>
        <begin position="123"/>
        <end position="170"/>
    </location>
</feature>
<dbReference type="PANTHER" id="PTHR19849:SF1">
    <property type="entry name" value="F-BOX_WD REPEAT-CONTAINING PROTEIN 7"/>
    <property type="match status" value="1"/>
</dbReference>
<dbReference type="PROSITE" id="PS50294">
    <property type="entry name" value="WD_REPEATS_REGION"/>
    <property type="match status" value="3"/>
</dbReference>
<dbReference type="GO" id="GO:0005737">
    <property type="term" value="C:cytoplasm"/>
    <property type="evidence" value="ECO:0007669"/>
    <property type="project" value="TreeGrafter"/>
</dbReference>
<evidence type="ECO:0000256" key="3">
    <source>
        <dbReference type="PROSITE-ProRule" id="PRU00221"/>
    </source>
</evidence>
<feature type="repeat" description="WD" evidence="3">
    <location>
        <begin position="79"/>
        <end position="122"/>
    </location>
</feature>
<dbReference type="GO" id="GO:0043130">
    <property type="term" value="F:ubiquitin binding"/>
    <property type="evidence" value="ECO:0007669"/>
    <property type="project" value="TreeGrafter"/>
</dbReference>
<dbReference type="InterPro" id="IPR036322">
    <property type="entry name" value="WD40_repeat_dom_sf"/>
</dbReference>
<keyword evidence="1 3" id="KW-0853">WD repeat</keyword>
<comment type="caution">
    <text evidence="5">The sequence shown here is derived from an EMBL/GenBank/DDBJ whole genome shotgun (WGS) entry which is preliminary data.</text>
</comment>
<dbReference type="SMART" id="SM00320">
    <property type="entry name" value="WD40"/>
    <property type="match status" value="6"/>
</dbReference>
<evidence type="ECO:0000313" key="5">
    <source>
        <dbReference type="EMBL" id="ETO31921.1"/>
    </source>
</evidence>
<dbReference type="InterPro" id="IPR019775">
    <property type="entry name" value="WD40_repeat_CS"/>
</dbReference>
<name>X6P135_RETFI</name>
<dbReference type="PRINTS" id="PR00320">
    <property type="entry name" value="GPROTEINBRPT"/>
</dbReference>
<dbReference type="CDD" id="cd00200">
    <property type="entry name" value="WD40"/>
    <property type="match status" value="1"/>
</dbReference>
<feature type="repeat" description="WD" evidence="3">
    <location>
        <begin position="321"/>
        <end position="372"/>
    </location>
</feature>
<dbReference type="Pfam" id="PF00400">
    <property type="entry name" value="WD40"/>
    <property type="match status" value="3"/>
</dbReference>
<keyword evidence="2" id="KW-0677">Repeat</keyword>
<feature type="domain" description="WDR11 second beta-propeller" evidence="4">
    <location>
        <begin position="300"/>
        <end position="397"/>
    </location>
</feature>
<dbReference type="Pfam" id="PF23752">
    <property type="entry name" value="Beta-prop_WDR11_2nd"/>
    <property type="match status" value="1"/>
</dbReference>
<dbReference type="Gene3D" id="2.130.10.10">
    <property type="entry name" value="YVTN repeat-like/Quinoprotein amine dehydrogenase"/>
    <property type="match status" value="3"/>
</dbReference>
<feature type="repeat" description="WD" evidence="3">
    <location>
        <begin position="272"/>
        <end position="320"/>
    </location>
</feature>
<dbReference type="Proteomes" id="UP000023152">
    <property type="component" value="Unassembled WGS sequence"/>
</dbReference>
<dbReference type="InterPro" id="IPR057853">
    <property type="entry name" value="Beta-prop_WDR11_2nd"/>
</dbReference>
<dbReference type="GO" id="GO:0010992">
    <property type="term" value="P:ubiquitin recycling"/>
    <property type="evidence" value="ECO:0007669"/>
    <property type="project" value="TreeGrafter"/>
</dbReference>
<dbReference type="PROSITE" id="PS00678">
    <property type="entry name" value="WD_REPEATS_1"/>
    <property type="match status" value="5"/>
</dbReference>
<dbReference type="SUPFAM" id="SSF50978">
    <property type="entry name" value="WD40 repeat-like"/>
    <property type="match status" value="1"/>
</dbReference>
<evidence type="ECO:0000313" key="6">
    <source>
        <dbReference type="Proteomes" id="UP000023152"/>
    </source>
</evidence>
<protein>
    <submittedName>
        <fullName evidence="5">WD-repeat protein</fullName>
    </submittedName>
</protein>
<reference evidence="5 6" key="1">
    <citation type="journal article" date="2013" name="Curr. Biol.">
        <title>The Genome of the Foraminiferan Reticulomyxa filosa.</title>
        <authorList>
            <person name="Glockner G."/>
            <person name="Hulsmann N."/>
            <person name="Schleicher M."/>
            <person name="Noegel A.A."/>
            <person name="Eichinger L."/>
            <person name="Gallinger C."/>
            <person name="Pawlowski J."/>
            <person name="Sierra R."/>
            <person name="Euteneuer U."/>
            <person name="Pillet L."/>
            <person name="Moustafa A."/>
            <person name="Platzer M."/>
            <person name="Groth M."/>
            <person name="Szafranski K."/>
            <person name="Schliwa M."/>
        </authorList>
    </citation>
    <scope>NUCLEOTIDE SEQUENCE [LARGE SCALE GENOMIC DNA]</scope>
</reference>
<dbReference type="PANTHER" id="PTHR19849">
    <property type="entry name" value="PHOSPHOLIPASE A-2-ACTIVATING PROTEIN"/>
    <property type="match status" value="1"/>
</dbReference>
<sequence>MTTSINEKITSIQQALVSFNLIFVKAEEEEVKTIIAYWIRILNIRLGWINDFDKLVVNYAATVFMLDTFRSSSMLLQTFSEHTECINSIDYLTLDDNQFICSASSDRTVRVWDIENNKQFLLFDGHSKTVNCVKFSQYHYHCNNRNVICSSSYDQTIRFWDINDNQQFQIFNKQTDGVCGIEFSKFNGGKYLCSGSTNKTVNLLNVETSELLHVFNGHISTVWCVDFSPVQSDNNISTVGVIGGNGYTICSGSLDQTIRIWDIETTKQLFVFEGHEGWINGIKYGSNELGISGGANTILSGSDDTSVRLWDIRSGKQIQSFNEHTNGVNDVAYSPFVIDDDNVSGTSNVICSGSMDNTICFWDIRSNKDTLHMIKGNAKDWGIICLKFLKLKKNKKSNNDRICDINLCYGSLNGVINIWG</sequence>
<feature type="repeat" description="WD" evidence="3">
    <location>
        <begin position="245"/>
        <end position="271"/>
    </location>
</feature>
<dbReference type="InterPro" id="IPR015943">
    <property type="entry name" value="WD40/YVTN_repeat-like_dom_sf"/>
</dbReference>
<dbReference type="PROSITE" id="PS50082">
    <property type="entry name" value="WD_REPEATS_2"/>
    <property type="match status" value="5"/>
</dbReference>
<evidence type="ECO:0000259" key="4">
    <source>
        <dbReference type="Pfam" id="PF23752"/>
    </source>
</evidence>
<dbReference type="OrthoDB" id="1932312at2759"/>
<organism evidence="5 6">
    <name type="scientific">Reticulomyxa filosa</name>
    <dbReference type="NCBI Taxonomy" id="46433"/>
    <lineage>
        <taxon>Eukaryota</taxon>
        <taxon>Sar</taxon>
        <taxon>Rhizaria</taxon>
        <taxon>Retaria</taxon>
        <taxon>Foraminifera</taxon>
        <taxon>Monothalamids</taxon>
        <taxon>Reticulomyxidae</taxon>
        <taxon>Reticulomyxa</taxon>
    </lineage>
</organism>
<dbReference type="AlphaFoldDB" id="X6P135"/>
<proteinExistence type="predicted"/>
<evidence type="ECO:0000256" key="1">
    <source>
        <dbReference type="ARBA" id="ARBA00022574"/>
    </source>
</evidence>
<accession>X6P135</accession>
<dbReference type="EMBL" id="ASPP01004609">
    <property type="protein sequence ID" value="ETO31921.1"/>
    <property type="molecule type" value="Genomic_DNA"/>
</dbReference>
<dbReference type="InterPro" id="IPR001680">
    <property type="entry name" value="WD40_rpt"/>
</dbReference>
<dbReference type="InterPro" id="IPR020472">
    <property type="entry name" value="WD40_PAC1"/>
</dbReference>
<gene>
    <name evidence="5" type="ORF">RFI_05196</name>
</gene>
<keyword evidence="6" id="KW-1185">Reference proteome</keyword>